<dbReference type="InterPro" id="IPR004794">
    <property type="entry name" value="Eubact_RibD"/>
</dbReference>
<dbReference type="PROSITE" id="PS00903">
    <property type="entry name" value="CYT_DCMP_DEAMINASES_1"/>
    <property type="match status" value="1"/>
</dbReference>
<keyword evidence="10" id="KW-0511">Multifunctional enzyme</keyword>
<dbReference type="GO" id="GO:0050661">
    <property type="term" value="F:NADP binding"/>
    <property type="evidence" value="ECO:0007669"/>
    <property type="project" value="InterPro"/>
</dbReference>
<name>A0A381XWP1_9ZZZZ</name>
<dbReference type="InterPro" id="IPR016193">
    <property type="entry name" value="Cytidine_deaminase-like"/>
</dbReference>
<keyword evidence="5" id="KW-0479">Metal-binding</keyword>
<dbReference type="UniPathway" id="UPA00275">
    <property type="reaction ID" value="UER00401"/>
</dbReference>
<protein>
    <recommendedName>
        <fullName evidence="11">CMP/dCMP-type deaminase domain-containing protein</fullName>
    </recommendedName>
</protein>
<dbReference type="GO" id="GO:0008703">
    <property type="term" value="F:5-amino-6-(5-phosphoribosylamino)uracil reductase activity"/>
    <property type="evidence" value="ECO:0007669"/>
    <property type="project" value="InterPro"/>
</dbReference>
<evidence type="ECO:0000256" key="4">
    <source>
        <dbReference type="ARBA" id="ARBA00022619"/>
    </source>
</evidence>
<dbReference type="NCBIfam" id="TIGR00227">
    <property type="entry name" value="ribD_Cterm"/>
    <property type="match status" value="1"/>
</dbReference>
<feature type="non-terminal residue" evidence="12">
    <location>
        <position position="360"/>
    </location>
</feature>
<dbReference type="PROSITE" id="PS51747">
    <property type="entry name" value="CYT_DCMP_DEAMINASES_2"/>
    <property type="match status" value="1"/>
</dbReference>
<dbReference type="InterPro" id="IPR050765">
    <property type="entry name" value="Riboflavin_Biosynth_HTPR"/>
</dbReference>
<dbReference type="EMBL" id="UINC01016635">
    <property type="protein sequence ID" value="SVA69125.1"/>
    <property type="molecule type" value="Genomic_DNA"/>
</dbReference>
<gene>
    <name evidence="12" type="ORF">METZ01_LOCUS121979</name>
</gene>
<keyword evidence="9" id="KW-0560">Oxidoreductase</keyword>
<evidence type="ECO:0000256" key="3">
    <source>
        <dbReference type="ARBA" id="ARBA00004910"/>
    </source>
</evidence>
<dbReference type="PIRSF" id="PIRSF006769">
    <property type="entry name" value="RibD"/>
    <property type="match status" value="1"/>
</dbReference>
<dbReference type="GO" id="GO:0008835">
    <property type="term" value="F:diaminohydroxyphosphoribosylaminopyrimidine deaminase activity"/>
    <property type="evidence" value="ECO:0007669"/>
    <property type="project" value="InterPro"/>
</dbReference>
<dbReference type="Gene3D" id="3.40.430.10">
    <property type="entry name" value="Dihydrofolate Reductase, subunit A"/>
    <property type="match status" value="1"/>
</dbReference>
<keyword evidence="6" id="KW-0378">Hydrolase</keyword>
<comment type="pathway">
    <text evidence="3">Cofactor biosynthesis; riboflavin biosynthesis; 5-amino-6-(D-ribitylamino)uracil from GTP: step 3/4.</text>
</comment>
<evidence type="ECO:0000313" key="12">
    <source>
        <dbReference type="EMBL" id="SVA69125.1"/>
    </source>
</evidence>
<dbReference type="SUPFAM" id="SSF53597">
    <property type="entry name" value="Dihydrofolate reductase-like"/>
    <property type="match status" value="1"/>
</dbReference>
<dbReference type="CDD" id="cd01284">
    <property type="entry name" value="Riboflavin_deaminase-reductase"/>
    <property type="match status" value="1"/>
</dbReference>
<proteinExistence type="predicted"/>
<dbReference type="PANTHER" id="PTHR38011:SF7">
    <property type="entry name" value="2,5-DIAMINO-6-RIBOSYLAMINO-4(3H)-PYRIMIDINONE 5'-PHOSPHATE REDUCTASE"/>
    <property type="match status" value="1"/>
</dbReference>
<dbReference type="InterPro" id="IPR016192">
    <property type="entry name" value="APOBEC/CMP_deaminase_Zn-bd"/>
</dbReference>
<keyword evidence="4" id="KW-0686">Riboflavin biosynthesis</keyword>
<sequence>MTREFDQHYMRLALDLARKSDGQTSPNPVVGAVVVKSEKVVAKGYHKRAGLPHAEIIALNKAGSKARGADLYVNLEPCCHYGRTPPCTEAIIAAGIKRVVLGIRDPNRLVSGRGIRFLRKQGVEVVTGVLRRDCEKLNEPFIKYITTGRPWVILKSAFSLDGKIATRTGDSRWITGSKARDYAHRLRSRVDAVLVGAETVRVDDPQLTVRPKKKGMRNPARVIVAGRRSISTSAKIFNNAHKERVIYATTANLSLVRKKKLQDIGVEVLFIKRKKEQVDLPLLMDKLGKMEITSIMIEGGSEVSGNALKEKLIDKVICFLAPKIIGGKNAPGPVGGQGIAKLKDFIQVKEMSVTKLGNDL</sequence>
<keyword evidence="8" id="KW-0521">NADP</keyword>
<dbReference type="AlphaFoldDB" id="A0A381XWP1"/>
<comment type="cofactor">
    <cofactor evidence="1">
        <name>Zn(2+)</name>
        <dbReference type="ChEBI" id="CHEBI:29105"/>
    </cofactor>
</comment>
<dbReference type="Pfam" id="PF00383">
    <property type="entry name" value="dCMP_cyt_deam_1"/>
    <property type="match status" value="1"/>
</dbReference>
<dbReference type="Pfam" id="PF01872">
    <property type="entry name" value="RibD_C"/>
    <property type="match status" value="1"/>
</dbReference>
<accession>A0A381XWP1</accession>
<evidence type="ECO:0000256" key="6">
    <source>
        <dbReference type="ARBA" id="ARBA00022801"/>
    </source>
</evidence>
<evidence type="ECO:0000256" key="5">
    <source>
        <dbReference type="ARBA" id="ARBA00022723"/>
    </source>
</evidence>
<evidence type="ECO:0000256" key="1">
    <source>
        <dbReference type="ARBA" id="ARBA00001947"/>
    </source>
</evidence>
<dbReference type="InterPro" id="IPR024072">
    <property type="entry name" value="DHFR-like_dom_sf"/>
</dbReference>
<evidence type="ECO:0000259" key="11">
    <source>
        <dbReference type="PROSITE" id="PS51747"/>
    </source>
</evidence>
<feature type="domain" description="CMP/dCMP-type deaminase" evidence="11">
    <location>
        <begin position="4"/>
        <end position="117"/>
    </location>
</feature>
<keyword evidence="7" id="KW-0862">Zinc</keyword>
<dbReference type="GO" id="GO:0009231">
    <property type="term" value="P:riboflavin biosynthetic process"/>
    <property type="evidence" value="ECO:0007669"/>
    <property type="project" value="UniProtKB-UniPathway"/>
</dbReference>
<dbReference type="InterPro" id="IPR002734">
    <property type="entry name" value="RibDG_C"/>
</dbReference>
<dbReference type="GO" id="GO:0008270">
    <property type="term" value="F:zinc ion binding"/>
    <property type="evidence" value="ECO:0007669"/>
    <property type="project" value="InterPro"/>
</dbReference>
<dbReference type="FunFam" id="3.40.140.10:FF:000025">
    <property type="entry name" value="Riboflavin biosynthesis protein RibD"/>
    <property type="match status" value="1"/>
</dbReference>
<dbReference type="PANTHER" id="PTHR38011">
    <property type="entry name" value="DIHYDROFOLATE REDUCTASE FAMILY PROTEIN (AFU_ORTHOLOGUE AFUA_8G06820)"/>
    <property type="match status" value="1"/>
</dbReference>
<dbReference type="NCBIfam" id="TIGR00326">
    <property type="entry name" value="eubact_ribD"/>
    <property type="match status" value="1"/>
</dbReference>
<evidence type="ECO:0000256" key="8">
    <source>
        <dbReference type="ARBA" id="ARBA00022857"/>
    </source>
</evidence>
<evidence type="ECO:0000256" key="10">
    <source>
        <dbReference type="ARBA" id="ARBA00023268"/>
    </source>
</evidence>
<evidence type="ECO:0000256" key="7">
    <source>
        <dbReference type="ARBA" id="ARBA00022833"/>
    </source>
</evidence>
<evidence type="ECO:0000256" key="9">
    <source>
        <dbReference type="ARBA" id="ARBA00023002"/>
    </source>
</evidence>
<dbReference type="InterPro" id="IPR011549">
    <property type="entry name" value="RibD_C"/>
</dbReference>
<comment type="pathway">
    <text evidence="2">Cofactor biosynthesis; riboflavin biosynthesis; 5-amino-6-(D-ribitylamino)uracil from GTP: step 2/4.</text>
</comment>
<organism evidence="12">
    <name type="scientific">marine metagenome</name>
    <dbReference type="NCBI Taxonomy" id="408172"/>
    <lineage>
        <taxon>unclassified sequences</taxon>
        <taxon>metagenomes</taxon>
        <taxon>ecological metagenomes</taxon>
    </lineage>
</organism>
<dbReference type="Gene3D" id="3.40.140.10">
    <property type="entry name" value="Cytidine Deaminase, domain 2"/>
    <property type="match status" value="1"/>
</dbReference>
<dbReference type="InterPro" id="IPR002125">
    <property type="entry name" value="CMP_dCMP_dom"/>
</dbReference>
<dbReference type="SUPFAM" id="SSF53927">
    <property type="entry name" value="Cytidine deaminase-like"/>
    <property type="match status" value="1"/>
</dbReference>
<evidence type="ECO:0000256" key="2">
    <source>
        <dbReference type="ARBA" id="ARBA00004882"/>
    </source>
</evidence>
<reference evidence="12" key="1">
    <citation type="submission" date="2018-05" db="EMBL/GenBank/DDBJ databases">
        <authorList>
            <person name="Lanie J.A."/>
            <person name="Ng W.-L."/>
            <person name="Kazmierczak K.M."/>
            <person name="Andrzejewski T.M."/>
            <person name="Davidsen T.M."/>
            <person name="Wayne K.J."/>
            <person name="Tettelin H."/>
            <person name="Glass J.I."/>
            <person name="Rusch D."/>
            <person name="Podicherti R."/>
            <person name="Tsui H.-C.T."/>
            <person name="Winkler M.E."/>
        </authorList>
    </citation>
    <scope>NUCLEOTIDE SEQUENCE</scope>
</reference>